<proteinExistence type="inferred from homology"/>
<sequence length="714" mass="77178">MAHADHTRDPCPWVILSDFGGAFAMGAIGGGIWHGIKGARNSPRGERLVGAVSVIKARAPVTGGNFGVWGGMFSTFDCAVKGYRQKEDAWNAIISGFMTGGCLAARIPSSDTNGSSSNRSKEKGKVLGETELLQSAQTVVSSLVRLHHSGARSNELKRFGTAAKSLLQTGNGEPVKVRISVYGPDEPSTARNLVTALLDDPLSSDENLRNFIQDRYNDSGSRITEEVQRFESSPSTEGTQAVSIPSPFLTRFKSPIVLEELSTSSPGEPSAATAHLLTTDIPIVVRTPFIPPSPSYSPKLFQRNLNTLLVIDYPFDSNSPSALLVTSRLAAAYGVTASNILFFDSARALRGLATLRKDGGSARAVQQYQEDILGAQLPALHRALEDAVARGKGQLHKDAMRALTGSIVATGLSMLRTRALEEKEKALAEILGGNVGVKEGEKGEVVRAVEMVAEDVKPTLDGLRWWRLPFAVDDVSTRVDRAVERAYTNEFEGALVFHTGRLSKLQLQLVSQTASFLTSLPPSFHSPILHNALAQLTSAPSFTIGPSALLGPLQTRTAQLAHATRTLHLSAQRLLLTTFFFTSLSSIGSYSLWLANVLDAPTAAGGAALVVLAGVRWAVGRWERARRAWWADFDRVGAGLERDLRTKLDGVLEKQVCAMSQKACHGLESIVERRKDEIATVEEEVEGVEEALQSDLRTKDELSEFLQSEKVEKK</sequence>
<reference evidence="13 14" key="1">
    <citation type="submission" date="2019-02" db="EMBL/GenBank/DDBJ databases">
        <title>Genome sequencing of the rare red list fungi Phellinidium pouzarii.</title>
        <authorList>
            <person name="Buettner E."/>
            <person name="Kellner H."/>
        </authorList>
    </citation>
    <scope>NUCLEOTIDE SEQUENCE [LARGE SCALE GENOMIC DNA]</scope>
    <source>
        <strain evidence="13 14">DSM 108285</strain>
    </source>
</reference>
<keyword evidence="14" id="KW-1185">Reference proteome</keyword>
<evidence type="ECO:0000256" key="1">
    <source>
        <dbReference type="ARBA" id="ARBA00004448"/>
    </source>
</evidence>
<protein>
    <recommendedName>
        <fullName evidence="12">Mmc1 C-terminal domain-containing protein</fullName>
    </recommendedName>
</protein>
<comment type="caution">
    <text evidence="13">The sequence shown here is derived from an EMBL/GenBank/DDBJ whole genome shotgun (WGS) entry which is preliminary data.</text>
</comment>
<evidence type="ECO:0000256" key="11">
    <source>
        <dbReference type="SAM" id="Phobius"/>
    </source>
</evidence>
<evidence type="ECO:0000259" key="12">
    <source>
        <dbReference type="Pfam" id="PF23868"/>
    </source>
</evidence>
<keyword evidence="8" id="KW-0811">Translocation</keyword>
<evidence type="ECO:0000256" key="7">
    <source>
        <dbReference type="ARBA" id="ARBA00022989"/>
    </source>
</evidence>
<accession>A0A4S4L954</accession>
<keyword evidence="7 11" id="KW-1133">Transmembrane helix</keyword>
<evidence type="ECO:0000256" key="6">
    <source>
        <dbReference type="ARBA" id="ARBA00022927"/>
    </source>
</evidence>
<keyword evidence="6" id="KW-0653">Protein transport</keyword>
<keyword evidence="10 11" id="KW-0472">Membrane</keyword>
<evidence type="ECO:0000313" key="13">
    <source>
        <dbReference type="EMBL" id="THH07985.1"/>
    </source>
</evidence>
<feature type="domain" description="Mmc1 C-terminal" evidence="12">
    <location>
        <begin position="462"/>
        <end position="632"/>
    </location>
</feature>
<name>A0A4S4L954_9AGAM</name>
<evidence type="ECO:0000256" key="9">
    <source>
        <dbReference type="ARBA" id="ARBA00023128"/>
    </source>
</evidence>
<feature type="transmembrane region" description="Helical" evidence="11">
    <location>
        <begin position="12"/>
        <end position="36"/>
    </location>
</feature>
<dbReference type="OrthoDB" id="2261329at2759"/>
<dbReference type="AlphaFoldDB" id="A0A4S4L954"/>
<dbReference type="Proteomes" id="UP000308199">
    <property type="component" value="Unassembled WGS sequence"/>
</dbReference>
<dbReference type="GO" id="GO:0005744">
    <property type="term" value="C:TIM23 mitochondrial import inner membrane translocase complex"/>
    <property type="evidence" value="ECO:0007669"/>
    <property type="project" value="TreeGrafter"/>
</dbReference>
<comment type="subcellular location">
    <subcellularLocation>
        <location evidence="1">Mitochondrion inner membrane</location>
        <topology evidence="1">Multi-pass membrane protein</topology>
    </subcellularLocation>
</comment>
<dbReference type="InterPro" id="IPR056196">
    <property type="entry name" value="Mmc1_C"/>
</dbReference>
<dbReference type="PANTHER" id="PTHR10485:SF0">
    <property type="entry name" value="AT05822P-RELATED"/>
    <property type="match status" value="1"/>
</dbReference>
<evidence type="ECO:0000256" key="8">
    <source>
        <dbReference type="ARBA" id="ARBA00023010"/>
    </source>
</evidence>
<comment type="similarity">
    <text evidence="2">Belongs to the Tim17/Tim22/Tim23 family.</text>
</comment>
<dbReference type="Pfam" id="PF23867">
    <property type="entry name" value="Mmc1_N"/>
    <property type="match status" value="1"/>
</dbReference>
<evidence type="ECO:0000256" key="4">
    <source>
        <dbReference type="ARBA" id="ARBA00022692"/>
    </source>
</evidence>
<evidence type="ECO:0000256" key="3">
    <source>
        <dbReference type="ARBA" id="ARBA00022448"/>
    </source>
</evidence>
<gene>
    <name evidence="13" type="ORF">EW145_g3013</name>
</gene>
<keyword evidence="3" id="KW-0813">Transport</keyword>
<keyword evidence="9" id="KW-0496">Mitochondrion</keyword>
<dbReference type="Pfam" id="PF23868">
    <property type="entry name" value="Mmc1_C"/>
    <property type="match status" value="1"/>
</dbReference>
<evidence type="ECO:0000313" key="14">
    <source>
        <dbReference type="Proteomes" id="UP000308199"/>
    </source>
</evidence>
<evidence type="ECO:0000256" key="10">
    <source>
        <dbReference type="ARBA" id="ARBA00023136"/>
    </source>
</evidence>
<evidence type="ECO:0000256" key="5">
    <source>
        <dbReference type="ARBA" id="ARBA00022792"/>
    </source>
</evidence>
<evidence type="ECO:0000256" key="2">
    <source>
        <dbReference type="ARBA" id="ARBA00008444"/>
    </source>
</evidence>
<dbReference type="PANTHER" id="PTHR10485">
    <property type="entry name" value="MITOCHONDRIAL IMPORT INNER MEMBRANE TRANSLOCASE SUBUNIT TIM-17"/>
    <property type="match status" value="1"/>
</dbReference>
<keyword evidence="4 11" id="KW-0812">Transmembrane</keyword>
<dbReference type="GO" id="GO:0030150">
    <property type="term" value="P:protein import into mitochondrial matrix"/>
    <property type="evidence" value="ECO:0007669"/>
    <property type="project" value="TreeGrafter"/>
</dbReference>
<dbReference type="EMBL" id="SGPK01000118">
    <property type="protein sequence ID" value="THH07985.1"/>
    <property type="molecule type" value="Genomic_DNA"/>
</dbReference>
<keyword evidence="5" id="KW-0999">Mitochondrion inner membrane</keyword>
<dbReference type="GO" id="GO:0008320">
    <property type="term" value="F:protein transmembrane transporter activity"/>
    <property type="evidence" value="ECO:0007669"/>
    <property type="project" value="TreeGrafter"/>
</dbReference>
<organism evidence="13 14">
    <name type="scientific">Phellinidium pouzarii</name>
    <dbReference type="NCBI Taxonomy" id="167371"/>
    <lineage>
        <taxon>Eukaryota</taxon>
        <taxon>Fungi</taxon>
        <taxon>Dikarya</taxon>
        <taxon>Basidiomycota</taxon>
        <taxon>Agaricomycotina</taxon>
        <taxon>Agaricomycetes</taxon>
        <taxon>Hymenochaetales</taxon>
        <taxon>Hymenochaetaceae</taxon>
        <taxon>Phellinidium</taxon>
    </lineage>
</organism>
<dbReference type="Pfam" id="PF02466">
    <property type="entry name" value="Tim17"/>
    <property type="match status" value="1"/>
</dbReference>